<reference evidence="2 3" key="1">
    <citation type="submission" date="2021-06" db="EMBL/GenBank/DDBJ databases">
        <title>Faecalicatena sp. nov. isolated from porcine feces.</title>
        <authorList>
            <person name="Oh B.S."/>
            <person name="Lee J.H."/>
        </authorList>
    </citation>
    <scope>NUCLEOTIDE SEQUENCE [LARGE SCALE GENOMIC DNA]</scope>
    <source>
        <strain evidence="2 3">AGMB00832</strain>
    </source>
</reference>
<dbReference type="EMBL" id="JABACJ020000005">
    <property type="protein sequence ID" value="MBU3875691.1"/>
    <property type="molecule type" value="Genomic_DNA"/>
</dbReference>
<dbReference type="InterPro" id="IPR029432">
    <property type="entry name" value="Gp28/Gp37-like_dom"/>
</dbReference>
<evidence type="ECO:0000313" key="3">
    <source>
        <dbReference type="Proteomes" id="UP000723714"/>
    </source>
</evidence>
<proteinExistence type="predicted"/>
<accession>A0ABS6D2M7</accession>
<dbReference type="Proteomes" id="UP000723714">
    <property type="component" value="Unassembled WGS sequence"/>
</dbReference>
<gene>
    <name evidence="2" type="ORF">HGO97_007695</name>
</gene>
<evidence type="ECO:0000259" key="1">
    <source>
        <dbReference type="Pfam" id="PF14594"/>
    </source>
</evidence>
<feature type="domain" description="Gp28/Gp37-like" evidence="1">
    <location>
        <begin position="12"/>
        <end position="352"/>
    </location>
</feature>
<protein>
    <submittedName>
        <fullName evidence="2">Siphovirus ReqiPepy6 Gp37-like family protein</fullName>
    </submittedName>
</protein>
<name>A0ABS6D2M7_9FIRM</name>
<keyword evidence="3" id="KW-1185">Reference proteome</keyword>
<sequence length="362" mass="41185">MSTQNKVTVVSYDKNLNRLGVIDVFRSLIWTRKYYECGTFEIHAPLNARNLQLLAEDNILSKREYRAKNGQIEKTQSKESGIVEYIAIDDTVNEITAKGRFLSSLMDRRAIKTVVNFNGTTEAGMRKLVQIVTPMPFVTLGALNGFTEKVRFQVSYKELYTYMCKLSRYSDIGFNIRADFKAKKFFFETYKGQDKTENQHERSQVIFSEVHKNLNGVSYVFSNQNTKTCAIVAGEGEGTARTLVTVGGGSGWDLREVIVDARDVQKGDMTTAEYTETLKQKGNEKLAEYGVVEAMEAQTKPFVNFVYREHYDLGDIVTVKKIMWGIEMDKRITEIQEIFEDGGFDIVPTFGDPLPEKVDLDD</sequence>
<comment type="caution">
    <text evidence="2">The sequence shown here is derived from an EMBL/GenBank/DDBJ whole genome shotgun (WGS) entry which is preliminary data.</text>
</comment>
<organism evidence="2 3">
    <name type="scientific">Faecalicatena faecalis</name>
    <dbReference type="NCBI Taxonomy" id="2726362"/>
    <lineage>
        <taxon>Bacteria</taxon>
        <taxon>Bacillati</taxon>
        <taxon>Bacillota</taxon>
        <taxon>Clostridia</taxon>
        <taxon>Lachnospirales</taxon>
        <taxon>Lachnospiraceae</taxon>
        <taxon>Faecalicatena</taxon>
    </lineage>
</organism>
<evidence type="ECO:0000313" key="2">
    <source>
        <dbReference type="EMBL" id="MBU3875691.1"/>
    </source>
</evidence>
<dbReference type="Pfam" id="PF14594">
    <property type="entry name" value="Sipho_Gp37"/>
    <property type="match status" value="1"/>
</dbReference>
<dbReference type="RefSeq" id="WP_216240729.1">
    <property type="nucleotide sequence ID" value="NZ_JABACJ020000005.1"/>
</dbReference>